<dbReference type="Proteomes" id="UP001153334">
    <property type="component" value="Unassembled WGS sequence"/>
</dbReference>
<comment type="caution">
    <text evidence="1">The sequence shown here is derived from an EMBL/GenBank/DDBJ whole genome shotgun (WGS) entry which is preliminary data.</text>
</comment>
<gene>
    <name evidence="1" type="ORF">ONZ43_g845</name>
</gene>
<reference evidence="1" key="1">
    <citation type="submission" date="2022-11" db="EMBL/GenBank/DDBJ databases">
        <title>Genome Sequence of Nemania bipapillata.</title>
        <authorList>
            <person name="Buettner E."/>
        </authorList>
    </citation>
    <scope>NUCLEOTIDE SEQUENCE</scope>
    <source>
        <strain evidence="1">CP14</strain>
    </source>
</reference>
<sequence length="491" mass="54573">MRGVALSCRYQLPQHFGPNTSERDLVNFFDKAISRVILKHAHLHIGLIGQNTNRPRWILLDSLNLADHIQWCTIKGNSVDFEKECLSRHRQLLDAKFTNPSTTPGWKIQVLRPEGARFVEVLFVFNHTNLDGISALIFHRDLLQSLRDNLQADGNGLENRVLKLPPGSAGRLCPPPENLTGFPVDPRVMRKFLQDEARMRSAGYPKQPAQANWTPITAAPFKTQFRSITISSQLVSELVTICRHHGTTLTGLFHGIALVSLAFLLEPSTASAFTSQTAMDLRRFLPSRHPLYPWYEPSIAISNYVTMLSHAFGEDLVAQIRALSPPEGAVEKLPTGALLDLVWTSACKVRRDIKDKLQMGTRNDMVGFAQGVEDWRAQLKEEARKPRSVSWVVSNLGPIDGSPKRRSSAEPANGTGWAITGAKFVLCANVVAAALNISVVSVRDGDLAVTCSWQDCVIDSELADEFVTELEKWLKYIPVSAQRSNAESKPI</sequence>
<evidence type="ECO:0000313" key="1">
    <source>
        <dbReference type="EMBL" id="KAJ8123124.1"/>
    </source>
</evidence>
<protein>
    <submittedName>
        <fullName evidence="1">Uncharacterized protein</fullName>
    </submittedName>
</protein>
<dbReference type="EMBL" id="JAPESX010000123">
    <property type="protein sequence ID" value="KAJ8123124.1"/>
    <property type="molecule type" value="Genomic_DNA"/>
</dbReference>
<organism evidence="1 2">
    <name type="scientific">Nemania bipapillata</name>
    <dbReference type="NCBI Taxonomy" id="110536"/>
    <lineage>
        <taxon>Eukaryota</taxon>
        <taxon>Fungi</taxon>
        <taxon>Dikarya</taxon>
        <taxon>Ascomycota</taxon>
        <taxon>Pezizomycotina</taxon>
        <taxon>Sordariomycetes</taxon>
        <taxon>Xylariomycetidae</taxon>
        <taxon>Xylariales</taxon>
        <taxon>Xylariaceae</taxon>
        <taxon>Nemania</taxon>
    </lineage>
</organism>
<evidence type="ECO:0000313" key="2">
    <source>
        <dbReference type="Proteomes" id="UP001153334"/>
    </source>
</evidence>
<accession>A0ACC2J6N0</accession>
<keyword evidence="2" id="KW-1185">Reference proteome</keyword>
<proteinExistence type="predicted"/>
<name>A0ACC2J6N0_9PEZI</name>